<protein>
    <submittedName>
        <fullName evidence="2">Uncharacterized protein</fullName>
    </submittedName>
</protein>
<organism evidence="2 3">
    <name type="scientific">Methylobacterium aquaticum</name>
    <dbReference type="NCBI Taxonomy" id="270351"/>
    <lineage>
        <taxon>Bacteria</taxon>
        <taxon>Pseudomonadati</taxon>
        <taxon>Pseudomonadota</taxon>
        <taxon>Alphaproteobacteria</taxon>
        <taxon>Hyphomicrobiales</taxon>
        <taxon>Methylobacteriaceae</taxon>
        <taxon>Methylobacterium</taxon>
    </lineage>
</organism>
<reference evidence="3" key="2">
    <citation type="submission" date="2015-01" db="EMBL/GenBank/DDBJ databases">
        <title>Complete genome sequence of Methylobacterium aquaticum strain 22A.</title>
        <authorList>
            <person name="Tani A."/>
            <person name="Ogura Y."/>
            <person name="Hayashi T."/>
        </authorList>
    </citation>
    <scope>NUCLEOTIDE SEQUENCE [LARGE SCALE GENOMIC DNA]</scope>
    <source>
        <strain evidence="3">MA-22A</strain>
    </source>
</reference>
<dbReference type="PATRIC" id="fig|270351.10.peg.489"/>
<sequence length="1100" mass="115213">MPGLFDDVPDAPQASALAPSPRRGGGLFDDVPDAKAAEPSALSRAGAAASDVVQSAGAGIIRGAAGLVDLPQTLAGLADAGAGILARGAIRMAGGTPASDQGVDVSSRSVIPPVANLPRAGDAAVHGLEEATGKLYEPQTTAGEYARTAAEFIPGAGRSIAGIVKNALIPAVASETAGQATKGTAAEPWARGAAGLAAGVGAAAAGRRSAAERMFDRSFGTVTPEEYGQIQKLVDDAAGLRAPDGTLTPIDLSWPEAAQQILGPRRAGDLMRIVEGQGGLSEFFARRPEQIRAAGHAGLDTIAPAGAAPTQVGEAARSAAQSGMAATPEGQAVIRATQAVGPRVTPAQAGAVIQREMRGVADAREAKRAEQAARDYPAARDAPERAGVERTVTVERPGEPLLQTIDPGPAPPPRFDAPIDGGPATIGSLAPQRQPAPPRDPGARSLSRYIAENGGIGLERGDVKAAGLDRWKQPGVGSLVRTEGGKSIDSFWREKLIEDGYLPPDVDGGAARNIHDELLGLLQQEQRGQKVYPYDWSGSDERSGFSRLRDQHQDAAGRAMSDIRASLTESGVDPKTMHKDVLDRAAAALMRGDALDPLDAVEAAVRAAREPAARPTSRMVPTTVTEEVSAPRFGQVDPQPAIDALDWQIRTAKGDVRSALEGIRRDLYEYGTDPVSGIRETDMTVEGLLHARERIDQHIAAAQEAGDRTKIRDLEIVRSSLDDQLKGVPEVAKADAGFAANSRPLEPFAGNTPLGRVTARDDLTKRMQTPAEQVPGMVQGATAARELLANATPEARRAFSGREVTRILDEARGGEGGLSAVSIRSGMQRNEDVLAQLPEAQQSLARLARAYEGRALVEKSPLGRIARAPHVEAAIDALFPTKTTSGAAQEVTEAVRRMATSNPAAARDLVRMHLETEFGAAKQQRATGPDQKRGAYYAARLRGNEFQQQNIEAALKALPNGEAINVGFSRLLDILEATGQRQGVGSKTAFNTEALQDLRQGGAAVEAGKMAATGGLKLPTRIKDALDRWQLGENTDELARLMTSPEGGRRLAQLASAKPGAATIALLNRLTALAARGAQTGDRPARPEGEPLELRVRAAQ</sequence>
<dbReference type="STRING" id="270351.Maq22A_c02435"/>
<feature type="region of interest" description="Disordered" evidence="1">
    <location>
        <begin position="398"/>
        <end position="445"/>
    </location>
</feature>
<dbReference type="EMBL" id="AP014704">
    <property type="protein sequence ID" value="BAQ43967.1"/>
    <property type="molecule type" value="Genomic_DNA"/>
</dbReference>
<dbReference type="KEGG" id="maqu:Maq22A_c02435"/>
<feature type="region of interest" description="Disordered" evidence="1">
    <location>
        <begin position="1076"/>
        <end position="1100"/>
    </location>
</feature>
<evidence type="ECO:0000256" key="1">
    <source>
        <dbReference type="SAM" id="MobiDB-lite"/>
    </source>
</evidence>
<evidence type="ECO:0000313" key="3">
    <source>
        <dbReference type="Proteomes" id="UP000061432"/>
    </source>
</evidence>
<reference evidence="2 3" key="1">
    <citation type="journal article" date="2015" name="Genome Announc.">
        <title>Complete Genome Sequence of Methylobacterium aquaticum Strain 22A, Isolated from Racomitrium japonicum Moss.</title>
        <authorList>
            <person name="Tani A."/>
            <person name="Ogura Y."/>
            <person name="Hayashi T."/>
            <person name="Kimbara K."/>
        </authorList>
    </citation>
    <scope>NUCLEOTIDE SEQUENCE [LARGE SCALE GENOMIC DNA]</scope>
    <source>
        <strain evidence="2 3">MA-22A</strain>
    </source>
</reference>
<name>A0A0C6FAX8_9HYPH</name>
<proteinExistence type="predicted"/>
<accession>A0A0C6FAX8</accession>
<evidence type="ECO:0000313" key="2">
    <source>
        <dbReference type="EMBL" id="BAQ43967.1"/>
    </source>
</evidence>
<feature type="region of interest" description="Disordered" evidence="1">
    <location>
        <begin position="1"/>
        <end position="34"/>
    </location>
</feature>
<gene>
    <name evidence="2" type="ORF">Maq22A_c02435</name>
</gene>
<dbReference type="Proteomes" id="UP000061432">
    <property type="component" value="Chromosome"/>
</dbReference>
<dbReference type="AlphaFoldDB" id="A0A0C6FAX8"/>
<feature type="compositionally biased region" description="Basic and acidic residues" evidence="1">
    <location>
        <begin position="1083"/>
        <end position="1100"/>
    </location>
</feature>